<dbReference type="Pfam" id="PF11142">
    <property type="entry name" value="DUF2917"/>
    <property type="match status" value="1"/>
</dbReference>
<dbReference type="Proteomes" id="UP000663444">
    <property type="component" value="Chromosome"/>
</dbReference>
<proteinExistence type="predicted"/>
<reference evidence="1" key="1">
    <citation type="submission" date="2020-11" db="EMBL/GenBank/DDBJ databases">
        <title>Azospira restricta DSM 18626 genome sequence.</title>
        <authorList>
            <person name="Moe W.M."/>
        </authorList>
    </citation>
    <scope>NUCLEOTIDE SEQUENCE</scope>
    <source>
        <strain evidence="1">DSM 18626</strain>
    </source>
</reference>
<dbReference type="InterPro" id="IPR021317">
    <property type="entry name" value="DUF2917"/>
</dbReference>
<gene>
    <name evidence="1" type="ORF">IWH25_12675</name>
</gene>
<dbReference type="EMBL" id="CP064781">
    <property type="protein sequence ID" value="QRJ62623.1"/>
    <property type="molecule type" value="Genomic_DNA"/>
</dbReference>
<dbReference type="RefSeq" id="WP_203386154.1">
    <property type="nucleotide sequence ID" value="NZ_CP064781.1"/>
</dbReference>
<organism evidence="1 2">
    <name type="scientific">Azospira restricta</name>
    <dbReference type="NCBI Taxonomy" id="404405"/>
    <lineage>
        <taxon>Bacteria</taxon>
        <taxon>Pseudomonadati</taxon>
        <taxon>Pseudomonadota</taxon>
        <taxon>Betaproteobacteria</taxon>
        <taxon>Rhodocyclales</taxon>
        <taxon>Rhodocyclaceae</taxon>
        <taxon>Azospira</taxon>
    </lineage>
</organism>
<dbReference type="AlphaFoldDB" id="A0A974PW76"/>
<sequence length="115" mass="12336">MNANANPTRYTLAGRELLALEHSHGFVVDCLEGELWITAAGAAGDYLLLPGQRLRLAGSPRVVVSALRPAVVAARPCCGDSPIRRIAARCTAAVADAIRRWQHAPLAAYPVIRLR</sequence>
<evidence type="ECO:0000313" key="2">
    <source>
        <dbReference type="Proteomes" id="UP000663444"/>
    </source>
</evidence>
<name>A0A974PW76_9RHOO</name>
<accession>A0A974PW76</accession>
<evidence type="ECO:0000313" key="1">
    <source>
        <dbReference type="EMBL" id="QRJ62623.1"/>
    </source>
</evidence>
<dbReference type="KEGG" id="ares:IWH25_12675"/>
<protein>
    <submittedName>
        <fullName evidence="1">DUF2917 domain-containing protein</fullName>
    </submittedName>
</protein>
<keyword evidence="2" id="KW-1185">Reference proteome</keyword>